<dbReference type="PANTHER" id="PTHR10048">
    <property type="entry name" value="PHOSPHATIDYLINOSITOL KINASE"/>
    <property type="match status" value="1"/>
</dbReference>
<dbReference type="InterPro" id="IPR001263">
    <property type="entry name" value="PI3K_accessory_dom"/>
</dbReference>
<evidence type="ECO:0000256" key="2">
    <source>
        <dbReference type="ARBA" id="ARBA00022741"/>
    </source>
</evidence>
<evidence type="ECO:0000256" key="6">
    <source>
        <dbReference type="SAM" id="MobiDB-lite"/>
    </source>
</evidence>
<dbReference type="InterPro" id="IPR035892">
    <property type="entry name" value="C2_domain_sf"/>
</dbReference>
<dbReference type="SMART" id="SM00143">
    <property type="entry name" value="PI3K_p85B"/>
    <property type="match status" value="1"/>
</dbReference>
<keyword evidence="1" id="KW-0808">Transferase</keyword>
<dbReference type="SUPFAM" id="SSF48371">
    <property type="entry name" value="ARM repeat"/>
    <property type="match status" value="1"/>
</dbReference>
<organism evidence="12 13">
    <name type="scientific">Opisthorchis viverrini</name>
    <name type="common">Southeast Asian liver fluke</name>
    <dbReference type="NCBI Taxonomy" id="6198"/>
    <lineage>
        <taxon>Eukaryota</taxon>
        <taxon>Metazoa</taxon>
        <taxon>Spiralia</taxon>
        <taxon>Lophotrochozoa</taxon>
        <taxon>Platyhelminthes</taxon>
        <taxon>Trematoda</taxon>
        <taxon>Digenea</taxon>
        <taxon>Opisthorchiida</taxon>
        <taxon>Opisthorchiata</taxon>
        <taxon>Opisthorchiidae</taxon>
        <taxon>Opisthorchis</taxon>
    </lineage>
</organism>
<dbReference type="STRING" id="6198.A0A074YXI0"/>
<feature type="domain" description="PI3K-RBD" evidence="10">
    <location>
        <begin position="360"/>
        <end position="476"/>
    </location>
</feature>
<dbReference type="GO" id="GO:0005886">
    <property type="term" value="C:plasma membrane"/>
    <property type="evidence" value="ECO:0007669"/>
    <property type="project" value="TreeGrafter"/>
</dbReference>
<dbReference type="KEGG" id="ovi:T265_11834"/>
<dbReference type="InterPro" id="IPR036940">
    <property type="entry name" value="PI3/4_kinase_cat_sf"/>
</dbReference>
<keyword evidence="2" id="KW-0547">Nucleotide-binding</keyword>
<gene>
    <name evidence="12" type="ORF">T265_11834</name>
</gene>
<dbReference type="Gene3D" id="1.25.40.70">
    <property type="entry name" value="Phosphatidylinositol 3-kinase, accessory domain (PIK)"/>
    <property type="match status" value="1"/>
</dbReference>
<dbReference type="InterPro" id="IPR029071">
    <property type="entry name" value="Ubiquitin-like_domsf"/>
</dbReference>
<evidence type="ECO:0000256" key="1">
    <source>
        <dbReference type="ARBA" id="ARBA00022679"/>
    </source>
</evidence>
<feature type="domain" description="C2 PI3K-type" evidence="11">
    <location>
        <begin position="601"/>
        <end position="786"/>
    </location>
</feature>
<dbReference type="GO" id="GO:0016303">
    <property type="term" value="F:1-phosphatidylinositol-3-kinase activity"/>
    <property type="evidence" value="ECO:0007669"/>
    <property type="project" value="TreeGrafter"/>
</dbReference>
<dbReference type="PROSITE" id="PS51545">
    <property type="entry name" value="PIK_HELICAL"/>
    <property type="match status" value="1"/>
</dbReference>
<evidence type="ECO:0000313" key="12">
    <source>
        <dbReference type="EMBL" id="KER19368.1"/>
    </source>
</evidence>
<dbReference type="PROSITE" id="PS51546">
    <property type="entry name" value="PI3K_RBD"/>
    <property type="match status" value="1"/>
</dbReference>
<dbReference type="SUPFAM" id="SSF49562">
    <property type="entry name" value="C2 domain (Calcium/lipid-binding domain, CaLB)"/>
    <property type="match status" value="1"/>
</dbReference>
<dbReference type="InterPro" id="IPR011009">
    <property type="entry name" value="Kinase-like_dom_sf"/>
</dbReference>
<dbReference type="Pfam" id="PF00454">
    <property type="entry name" value="PI3_PI4_kinase"/>
    <property type="match status" value="1"/>
</dbReference>
<feature type="region of interest" description="Disordered" evidence="6">
    <location>
        <begin position="789"/>
        <end position="812"/>
    </location>
</feature>
<dbReference type="GO" id="GO:0016477">
    <property type="term" value="P:cell migration"/>
    <property type="evidence" value="ECO:0007669"/>
    <property type="project" value="TreeGrafter"/>
</dbReference>
<evidence type="ECO:0000259" key="11">
    <source>
        <dbReference type="PROSITE" id="PS51547"/>
    </source>
</evidence>
<dbReference type="InterPro" id="IPR042236">
    <property type="entry name" value="PI3K_accessory_sf"/>
</dbReference>
<dbReference type="EMBL" id="KL597232">
    <property type="protein sequence ID" value="KER19368.1"/>
    <property type="molecule type" value="Genomic_DNA"/>
</dbReference>
<dbReference type="InterPro" id="IPR003113">
    <property type="entry name" value="PI3K_ABD"/>
</dbReference>
<dbReference type="SUPFAM" id="SSF56112">
    <property type="entry name" value="Protein kinase-like (PK-like)"/>
    <property type="match status" value="1"/>
</dbReference>
<evidence type="ECO:0000259" key="7">
    <source>
        <dbReference type="PROSITE" id="PS50290"/>
    </source>
</evidence>
<proteinExistence type="inferred from homology"/>
<dbReference type="Gene3D" id="3.10.20.770">
    <property type="match status" value="1"/>
</dbReference>
<dbReference type="SMART" id="SM00146">
    <property type="entry name" value="PI3Kc"/>
    <property type="match status" value="1"/>
</dbReference>
<dbReference type="InterPro" id="IPR018936">
    <property type="entry name" value="PI3/4_kinase_CS"/>
</dbReference>
<dbReference type="GO" id="GO:0005524">
    <property type="term" value="F:ATP binding"/>
    <property type="evidence" value="ECO:0007669"/>
    <property type="project" value="UniProtKB-KW"/>
</dbReference>
<keyword evidence="3" id="KW-0418">Kinase</keyword>
<protein>
    <submittedName>
        <fullName evidence="12">Uncharacterized protein</fullName>
    </submittedName>
</protein>
<dbReference type="InterPro" id="IPR015433">
    <property type="entry name" value="PI3/4_kinase"/>
</dbReference>
<dbReference type="InterPro" id="IPR016024">
    <property type="entry name" value="ARM-type_fold"/>
</dbReference>
<feature type="domain" description="PIK helical" evidence="9">
    <location>
        <begin position="805"/>
        <end position="1012"/>
    </location>
</feature>
<dbReference type="PROSITE" id="PS00915">
    <property type="entry name" value="PI3_4_KINASE_1"/>
    <property type="match status" value="1"/>
</dbReference>
<evidence type="ECO:0000256" key="4">
    <source>
        <dbReference type="ARBA" id="ARBA00022840"/>
    </source>
</evidence>
<comment type="similarity">
    <text evidence="5">Belongs to the PI3/PI4-kinase family.</text>
</comment>
<evidence type="ECO:0000256" key="3">
    <source>
        <dbReference type="ARBA" id="ARBA00022777"/>
    </source>
</evidence>
<evidence type="ECO:0000259" key="9">
    <source>
        <dbReference type="PROSITE" id="PS51545"/>
    </source>
</evidence>
<dbReference type="SUPFAM" id="SSF54236">
    <property type="entry name" value="Ubiquitin-like"/>
    <property type="match status" value="1"/>
</dbReference>
<dbReference type="Gene3D" id="1.10.1070.11">
    <property type="entry name" value="Phosphatidylinositol 3-/4-kinase, catalytic domain"/>
    <property type="match status" value="1"/>
</dbReference>
<keyword evidence="4" id="KW-0067">ATP-binding</keyword>
<dbReference type="PROSITE" id="PS00916">
    <property type="entry name" value="PI3_4_KINASE_2"/>
    <property type="match status" value="1"/>
</dbReference>
<dbReference type="InterPro" id="IPR002420">
    <property type="entry name" value="PI3K-type_C2_dom"/>
</dbReference>
<dbReference type="GO" id="GO:0005737">
    <property type="term" value="C:cytoplasm"/>
    <property type="evidence" value="ECO:0007669"/>
    <property type="project" value="TreeGrafter"/>
</dbReference>
<feature type="domain" description="PI3K-ABD" evidence="8">
    <location>
        <begin position="185"/>
        <end position="275"/>
    </location>
</feature>
<dbReference type="GO" id="GO:0043491">
    <property type="term" value="P:phosphatidylinositol 3-kinase/protein kinase B signal transduction"/>
    <property type="evidence" value="ECO:0007669"/>
    <property type="project" value="TreeGrafter"/>
</dbReference>
<dbReference type="PROSITE" id="PS51544">
    <property type="entry name" value="PI3K_ABD"/>
    <property type="match status" value="1"/>
</dbReference>
<dbReference type="SMART" id="SM00145">
    <property type="entry name" value="PI3Ka"/>
    <property type="match status" value="1"/>
</dbReference>
<dbReference type="FunFam" id="1.10.1070.11:FF:000001">
    <property type="entry name" value="Phosphatidylinositol 4,5-bisphosphate 3-kinase catalytic subunit"/>
    <property type="match status" value="1"/>
</dbReference>
<dbReference type="InterPro" id="IPR000403">
    <property type="entry name" value="PI3/4_kinase_cat_dom"/>
</dbReference>
<feature type="domain" description="PI3K/PI4K catalytic" evidence="7">
    <location>
        <begin position="1080"/>
        <end position="1392"/>
    </location>
</feature>
<reference evidence="12 13" key="1">
    <citation type="submission" date="2013-11" db="EMBL/GenBank/DDBJ databases">
        <title>Opisthorchis viverrini - life in the bile duct.</title>
        <authorList>
            <person name="Young N.D."/>
            <person name="Nagarajan N."/>
            <person name="Lin S.J."/>
            <person name="Korhonen P.K."/>
            <person name="Jex A.R."/>
            <person name="Hall R.S."/>
            <person name="Safavi-Hemami H."/>
            <person name="Kaewkong W."/>
            <person name="Bertrand D."/>
            <person name="Gao S."/>
            <person name="Seet Q."/>
            <person name="Wongkham S."/>
            <person name="Teh B.T."/>
            <person name="Wongkham C."/>
            <person name="Intapan P.M."/>
            <person name="Maleewong W."/>
            <person name="Yang X."/>
            <person name="Hu M."/>
            <person name="Wang Z."/>
            <person name="Hofmann A."/>
            <person name="Sternberg P.W."/>
            <person name="Tan P."/>
            <person name="Wang J."/>
            <person name="Gasser R.B."/>
        </authorList>
    </citation>
    <scope>NUCLEOTIDE SEQUENCE [LARGE SCALE GENOMIC DNA]</scope>
</reference>
<dbReference type="Gene3D" id="2.60.40.150">
    <property type="entry name" value="C2 domain"/>
    <property type="match status" value="1"/>
</dbReference>
<dbReference type="Pfam" id="PF00794">
    <property type="entry name" value="PI3K_rbd"/>
    <property type="match status" value="1"/>
</dbReference>
<evidence type="ECO:0000259" key="8">
    <source>
        <dbReference type="PROSITE" id="PS51544"/>
    </source>
</evidence>
<dbReference type="PANTHER" id="PTHR10048:SF111">
    <property type="entry name" value="PHOSPHATIDYLINOSITOL 3-KINASE AGE-1"/>
    <property type="match status" value="1"/>
</dbReference>
<dbReference type="Pfam" id="PF00613">
    <property type="entry name" value="PI3Ka"/>
    <property type="match status" value="2"/>
</dbReference>
<dbReference type="OrthoDB" id="67688at2759"/>
<feature type="compositionally biased region" description="Polar residues" evidence="6">
    <location>
        <begin position="791"/>
        <end position="809"/>
    </location>
</feature>
<dbReference type="GO" id="GO:0048015">
    <property type="term" value="P:phosphatidylinositol-mediated signaling"/>
    <property type="evidence" value="ECO:0007669"/>
    <property type="project" value="TreeGrafter"/>
</dbReference>
<dbReference type="PROSITE" id="PS50290">
    <property type="entry name" value="PI3_4_KINASE_3"/>
    <property type="match status" value="1"/>
</dbReference>
<dbReference type="RefSeq" id="XP_009176883.1">
    <property type="nucleotide sequence ID" value="XM_009178619.1"/>
</dbReference>
<dbReference type="InterPro" id="IPR000341">
    <property type="entry name" value="PI3K_Ras-bd_dom"/>
</dbReference>
<dbReference type="Proteomes" id="UP000054324">
    <property type="component" value="Unassembled WGS sequence"/>
</dbReference>
<accession>A0A074YXI0</accession>
<keyword evidence="13" id="KW-1185">Reference proteome</keyword>
<dbReference type="Pfam" id="PF02192">
    <property type="entry name" value="PI3K_p85B"/>
    <property type="match status" value="1"/>
</dbReference>
<evidence type="ECO:0000256" key="5">
    <source>
        <dbReference type="PROSITE-ProRule" id="PRU00880"/>
    </source>
</evidence>
<dbReference type="PROSITE" id="PS51547">
    <property type="entry name" value="C2_PI3K"/>
    <property type="match status" value="1"/>
</dbReference>
<dbReference type="GO" id="GO:0005942">
    <property type="term" value="C:phosphatidylinositol 3-kinase complex"/>
    <property type="evidence" value="ECO:0007669"/>
    <property type="project" value="TreeGrafter"/>
</dbReference>
<evidence type="ECO:0000313" key="13">
    <source>
        <dbReference type="Proteomes" id="UP000054324"/>
    </source>
</evidence>
<sequence length="1405" mass="158112">MEPPTISEASECISLLKRHRAAGPDDLPPALFKDSGGFLSQCLSSLFGFIWGKETVPDNWGMPRKFVNIKRSLYYRNSGRESIRRALQKLPYTKRCPSGMPTLSIPFVIDEIMRRMLEGLQNPGVQIACEENLVDLEYADDIVLMFEKAEKAQVLDELTVDMHFAPTKYIMPQAANLKRTFSLLLDSTVKLDFLLPNGIILPLELDSDLSLYEAKDELWLMAAKQPLFRVLQPKEHYIFSGINSETADTEEFYDQSLRLRELPLLLPYLLVTEAARDSTLLEENMQNSAISNCTGISHDDIVRASELNPEVKWTRVRFHRLANMHRKLLQDSGPSGLAQYLTATAQRAVSRSLQVMLDQMGALTVSAWILDSKDQTNESKVVVELGIGATVQDALTRLLELQTELADINYKRRSTCSQLTMRSDWNCVKPPDVSAYLLKICCSQAYLFDMSAPLVSFEYVQQCLEEGRHPCLSPVLRKDVCENLVRCLGISSSTSIEEKSYRNGTLSGPRGLFRMRDKWKSETDGPSTRKRDDVLRDCSPYKQLEKLAQTPHDQIEQDALSGKDLGELGPEPVSSLWQLGYLCVEVRSAKFLAEAAYLSATQSTPSTPVLASPAAASLLAAAGSYVVRVGLFHGSQTLIESKTTMQMPSTHLTWNKALNFRIRLADVPPTARLCVALIRLDEGSRSGNTIRIHSPVKNPIRRPILLSSAIIPIRIHSPVKNPIRRPTLQSYIDAYSLSATTVTGSLTKSERLAQTSHTPVISAGFINHVFDTDDLEDVYDSLLDNRGLDGSSANDDPTHNINRSSNVSNDDPCYNEPALRELVTRDPLYELSEQEKTELWQGRFFCLKQLPEALPFLTQSVCWHCRVNLMEFYDLLRQWPRPLSVPVALQLLGAMGLNASASIESAAMFSSTTGNGQRGGASGVADAYVRELAVDSLYHITDSELADYLLQLVQALKAEAYLDNTLSRFILFRALRNPLQIGLQFFWLLRSEIHLPDMRLKFGLLLEAFCHGSGPLLTFLARQVTALKRLETISARVKEYGNEDEQRAQFRKEISRAEARRDLQWLPSPMCLSQRLGKLVVSKCDVKRSKKRPLWLVWTNPDRLAIHHLSQYQLIFKHGDDLRQDILTLQLLRVMDRIWKNEGMDMCLVPYGCLATGPETGLIQAVRDAKTVMAIQRERLRAALQIDNTQLFKWLTRYVRKSPSGSSTLTNHDLGVPYDRLIQNFTRSCAGYCVATFVLGIRDRHPDNIMVDTIGRLFHIDFGHILDNRKKKFGITRERVPFVLTKDFITVIAHGNADVVLGAPVTDTGGGGSRDIHLQKFAQLCAGAYMLLRKHANILLTLLAMMLPSGLPELTSVCDLEHVRKTLAVEMDDSQALAYFHSKFNEAYYGAWTTKIDWFGHWMNT</sequence>
<dbReference type="GO" id="GO:0035005">
    <property type="term" value="F:1-phosphatidylinositol-4-phosphate 3-kinase activity"/>
    <property type="evidence" value="ECO:0007669"/>
    <property type="project" value="TreeGrafter"/>
</dbReference>
<dbReference type="CTD" id="20326002"/>
<name>A0A074YXI0_OPIVI</name>
<dbReference type="GeneID" id="20326002"/>
<evidence type="ECO:0000259" key="10">
    <source>
        <dbReference type="PROSITE" id="PS51546"/>
    </source>
</evidence>
<dbReference type="Gene3D" id="3.30.1010.10">
    <property type="entry name" value="Phosphatidylinositol 3-kinase Catalytic Subunit, Chain A, domain 4"/>
    <property type="match status" value="1"/>
</dbReference>